<dbReference type="NCBIfam" id="NF008053">
    <property type="entry name" value="PRK10787.1"/>
    <property type="match status" value="1"/>
</dbReference>
<dbReference type="PROSITE" id="PS01046">
    <property type="entry name" value="LON_SER"/>
    <property type="match status" value="1"/>
</dbReference>
<dbReference type="PIRSF" id="PIRSF001174">
    <property type="entry name" value="Lon_proteas"/>
    <property type="match status" value="1"/>
</dbReference>
<keyword evidence="16" id="KW-1185">Reference proteome</keyword>
<dbReference type="InterPro" id="IPR003959">
    <property type="entry name" value="ATPase_AAA_core"/>
</dbReference>
<name>A0ABU1UWL3_9GAMM</name>
<dbReference type="Pfam" id="PF05362">
    <property type="entry name" value="Lon_C"/>
    <property type="match status" value="1"/>
</dbReference>
<dbReference type="Gene3D" id="2.30.130.40">
    <property type="entry name" value="LON domain-like"/>
    <property type="match status" value="1"/>
</dbReference>
<dbReference type="Gene3D" id="1.10.8.60">
    <property type="match status" value="1"/>
</dbReference>
<evidence type="ECO:0000256" key="9">
    <source>
        <dbReference type="HAMAP-Rule" id="MF_01973"/>
    </source>
</evidence>
<evidence type="ECO:0000256" key="2">
    <source>
        <dbReference type="ARBA" id="ARBA00022490"/>
    </source>
</evidence>
<dbReference type="InterPro" id="IPR003593">
    <property type="entry name" value="AAA+_ATPase"/>
</dbReference>
<keyword evidence="4 9" id="KW-0547">Nucleotide-binding</keyword>
<evidence type="ECO:0000256" key="8">
    <source>
        <dbReference type="ARBA" id="ARBA00023016"/>
    </source>
</evidence>
<dbReference type="Pfam" id="PF00004">
    <property type="entry name" value="AAA"/>
    <property type="match status" value="1"/>
</dbReference>
<dbReference type="SMART" id="SM00382">
    <property type="entry name" value="AAA"/>
    <property type="match status" value="1"/>
</dbReference>
<dbReference type="PANTHER" id="PTHR10046">
    <property type="entry name" value="ATP DEPENDENT LON PROTEASE FAMILY MEMBER"/>
    <property type="match status" value="1"/>
</dbReference>
<dbReference type="EMBL" id="JAVDVX010000002">
    <property type="protein sequence ID" value="MDR7089584.1"/>
    <property type="molecule type" value="Genomic_DNA"/>
</dbReference>
<dbReference type="InterPro" id="IPR027065">
    <property type="entry name" value="Lon_Prtase"/>
</dbReference>
<protein>
    <recommendedName>
        <fullName evidence="9">Lon protease</fullName>
        <ecNumber evidence="9">3.4.21.53</ecNumber>
    </recommendedName>
    <alternativeName>
        <fullName evidence="9">ATP-dependent protease La</fullName>
    </alternativeName>
</protein>
<comment type="similarity">
    <text evidence="9 10 11">Belongs to the peptidase S16 family.</text>
</comment>
<comment type="induction">
    <text evidence="9">By heat shock.</text>
</comment>
<dbReference type="InterPro" id="IPR054594">
    <property type="entry name" value="Lon_lid"/>
</dbReference>
<dbReference type="HAMAP" id="MF_01973">
    <property type="entry name" value="lon_bact"/>
    <property type="match status" value="1"/>
</dbReference>
<dbReference type="CDD" id="cd19500">
    <property type="entry name" value="RecA-like_Lon"/>
    <property type="match status" value="1"/>
</dbReference>
<dbReference type="Pfam" id="PF22667">
    <property type="entry name" value="Lon_lid"/>
    <property type="match status" value="1"/>
</dbReference>
<comment type="function">
    <text evidence="9">ATP-dependent serine protease that mediates the selective degradation of mutant and abnormal proteins as well as certain short-lived regulatory proteins. Required for cellular homeostasis and for survival from DNA damage and developmental changes induced by stress. Degrades polypeptides processively to yield small peptide fragments that are 5 to 10 amino acids long. Binds to DNA in a double-stranded, site-specific manner.</text>
</comment>
<proteinExistence type="evidence at transcript level"/>
<feature type="binding site" evidence="9">
    <location>
        <begin position="313"/>
        <end position="320"/>
    </location>
    <ligand>
        <name>ATP</name>
        <dbReference type="ChEBI" id="CHEBI:30616"/>
    </ligand>
</feature>
<keyword evidence="2 9" id="KW-0963">Cytoplasm</keyword>
<sequence length="760" mass="83963">MASDKQVLLVAQKNPQQDEPQAEDLYSIGTIASILQLLKLPDGTVKVLIEGRERANIESIEEAGGFFKATVDVISSPPIEGAEARALVASAIGQFEQYVNLSKKVPVEVITSLSGIDEPGRLADTIAAHMSLDLPKKQSILEMADIHARIEHLLDLMDAEVDLFHVEKKIRGRVKKQMEKSQREYYLNEQIKAIQKELGELGEEVSEADELEKKIIAAAMPKEAEEKARTELNKLKMMSPMSAEASVLRAYIDWMIKVPWSKRSKVRHDLIRAEEVLNKDHFGLEEVKERILEYLAVQQRVKKVKGPILCLVGPPGVGKTSLGESIARATNREFVRMALGGVRDEAEIRGHRRTYIGSLPGKLIQKMAKVGVRNPLFLLDEIDKMGMDNRGDPASALLEVLDPEQNSHFSDHYLEVDYDLSDVMFVCTSNSMNIPGPLLDRMEVIRIPGYTEDEKLNIALRYLIPKQMKANGLKDTEINIGSDAIRDIIRYYTREAGVRGLEREVAKICRKVVTRHVKGNRTSADLIDSESLENLLGVRKFDFGKAESKDQIGQVTGLAWTQVGGELLTIEATAVVGKGRIIKTGSLGDVMQESIQAALTVVRSRSQALGIAPDHHEKVDIHIHVPEGATPKDGPSAGIAMCTALVSVQTGIPVRADVAMTGEITLRGEVLRIGGLKEKLLAAHRGGIKTVIIPAENERDLKEIPDNIKADLSIKPVKWIDEVLAIALQSSPKPLSDEEYRALEKAAQKTTESDNRLSTH</sequence>
<dbReference type="Gene3D" id="1.20.58.1480">
    <property type="match status" value="1"/>
</dbReference>
<dbReference type="GO" id="GO:0006508">
    <property type="term" value="P:proteolysis"/>
    <property type="evidence" value="ECO:0007669"/>
    <property type="project" value="UniProtKB-KW"/>
</dbReference>
<dbReference type="Proteomes" id="UP001253595">
    <property type="component" value="Unassembled WGS sequence"/>
</dbReference>
<feature type="domain" description="Lon proteolytic" evidence="13">
    <location>
        <begin position="549"/>
        <end position="730"/>
    </location>
</feature>
<comment type="subunit">
    <text evidence="9">Homohexamer. Organized in a ring with a central cavity.</text>
</comment>
<evidence type="ECO:0000256" key="5">
    <source>
        <dbReference type="ARBA" id="ARBA00022801"/>
    </source>
</evidence>
<dbReference type="InterPro" id="IPR004815">
    <property type="entry name" value="Lon_bac/euk-typ"/>
</dbReference>
<comment type="subcellular location">
    <subcellularLocation>
        <location evidence="1 9">Cytoplasm</location>
    </subcellularLocation>
</comment>
<feature type="domain" description="Lon N-terminal" evidence="14">
    <location>
        <begin position="1"/>
        <end position="161"/>
    </location>
</feature>
<accession>A0ABU1UWL3</accession>
<dbReference type="InterPro" id="IPR008269">
    <property type="entry name" value="Lon_proteolytic"/>
</dbReference>
<dbReference type="GO" id="GO:0004252">
    <property type="term" value="F:serine-type endopeptidase activity"/>
    <property type="evidence" value="ECO:0007669"/>
    <property type="project" value="UniProtKB-EC"/>
</dbReference>
<dbReference type="Gene3D" id="3.30.230.10">
    <property type="match status" value="1"/>
</dbReference>
<evidence type="ECO:0000256" key="12">
    <source>
        <dbReference type="SAM" id="MobiDB-lite"/>
    </source>
</evidence>
<dbReference type="InterPro" id="IPR046336">
    <property type="entry name" value="Lon_prtase_N_sf"/>
</dbReference>
<evidence type="ECO:0000256" key="3">
    <source>
        <dbReference type="ARBA" id="ARBA00022670"/>
    </source>
</evidence>
<keyword evidence="8 9" id="KW-0346">Stress response</keyword>
<dbReference type="PROSITE" id="PS51787">
    <property type="entry name" value="LON_N"/>
    <property type="match status" value="1"/>
</dbReference>
<feature type="active site" evidence="9 10">
    <location>
        <position position="679"/>
    </location>
</feature>
<dbReference type="EC" id="3.4.21.53" evidence="9"/>
<dbReference type="SUPFAM" id="SSF54211">
    <property type="entry name" value="Ribosomal protein S5 domain 2-like"/>
    <property type="match status" value="1"/>
</dbReference>
<gene>
    <name evidence="9" type="primary">lon</name>
    <name evidence="15" type="ORF">J2X05_001590</name>
</gene>
<comment type="caution">
    <text evidence="15">The sequence shown here is derived from an EMBL/GenBank/DDBJ whole genome shotgun (WGS) entry which is preliminary data.</text>
</comment>
<evidence type="ECO:0000259" key="13">
    <source>
        <dbReference type="PROSITE" id="PS51786"/>
    </source>
</evidence>
<keyword evidence="7 9" id="KW-0067">ATP-binding</keyword>
<dbReference type="PROSITE" id="PS51786">
    <property type="entry name" value="LON_PROTEOLYTIC"/>
    <property type="match status" value="1"/>
</dbReference>
<evidence type="ECO:0000256" key="6">
    <source>
        <dbReference type="ARBA" id="ARBA00022825"/>
    </source>
</evidence>
<dbReference type="SMART" id="SM00464">
    <property type="entry name" value="LON"/>
    <property type="match status" value="1"/>
</dbReference>
<comment type="catalytic activity">
    <reaction evidence="9 10">
        <text>Hydrolysis of proteins in presence of ATP.</text>
        <dbReference type="EC" id="3.4.21.53"/>
    </reaction>
</comment>
<dbReference type="Gene3D" id="1.20.5.5270">
    <property type="match status" value="1"/>
</dbReference>
<dbReference type="InterPro" id="IPR020568">
    <property type="entry name" value="Ribosomal_Su5_D2-typ_SF"/>
</dbReference>
<dbReference type="InterPro" id="IPR027417">
    <property type="entry name" value="P-loop_NTPase"/>
</dbReference>
<dbReference type="InterPro" id="IPR027543">
    <property type="entry name" value="Lon_bac"/>
</dbReference>
<keyword evidence="6 9" id="KW-0720">Serine protease</keyword>
<evidence type="ECO:0000256" key="7">
    <source>
        <dbReference type="ARBA" id="ARBA00022840"/>
    </source>
</evidence>
<dbReference type="InterPro" id="IPR003111">
    <property type="entry name" value="Lon_prtase_N"/>
</dbReference>
<evidence type="ECO:0000259" key="14">
    <source>
        <dbReference type="PROSITE" id="PS51787"/>
    </source>
</evidence>
<keyword evidence="5 9" id="KW-0378">Hydrolase</keyword>
<dbReference type="Pfam" id="PF02190">
    <property type="entry name" value="LON_substr_bdg"/>
    <property type="match status" value="1"/>
</dbReference>
<feature type="compositionally biased region" description="Basic and acidic residues" evidence="12">
    <location>
        <begin position="735"/>
        <end position="760"/>
    </location>
</feature>
<feature type="active site" evidence="9 10">
    <location>
        <position position="636"/>
    </location>
</feature>
<feature type="region of interest" description="Disordered" evidence="12">
    <location>
        <begin position="734"/>
        <end position="760"/>
    </location>
</feature>
<dbReference type="NCBIfam" id="TIGR00763">
    <property type="entry name" value="lon"/>
    <property type="match status" value="1"/>
</dbReference>
<dbReference type="InterPro" id="IPR014721">
    <property type="entry name" value="Ribsml_uS5_D2-typ_fold_subgr"/>
</dbReference>
<organism evidence="15 16">
    <name type="scientific">Cellvibrio fibrivorans</name>
    <dbReference type="NCBI Taxonomy" id="126350"/>
    <lineage>
        <taxon>Bacteria</taxon>
        <taxon>Pseudomonadati</taxon>
        <taxon>Pseudomonadota</taxon>
        <taxon>Gammaproteobacteria</taxon>
        <taxon>Cellvibrionales</taxon>
        <taxon>Cellvibrionaceae</taxon>
        <taxon>Cellvibrio</taxon>
    </lineage>
</organism>
<evidence type="ECO:0000313" key="16">
    <source>
        <dbReference type="Proteomes" id="UP001253595"/>
    </source>
</evidence>
<evidence type="ECO:0000313" key="15">
    <source>
        <dbReference type="EMBL" id="MDR7089584.1"/>
    </source>
</evidence>
<evidence type="ECO:0000256" key="4">
    <source>
        <dbReference type="ARBA" id="ARBA00022741"/>
    </source>
</evidence>
<dbReference type="SUPFAM" id="SSF52540">
    <property type="entry name" value="P-loop containing nucleoside triphosphate hydrolases"/>
    <property type="match status" value="1"/>
</dbReference>
<dbReference type="InterPro" id="IPR008268">
    <property type="entry name" value="Peptidase_S16_AS"/>
</dbReference>
<dbReference type="InterPro" id="IPR015947">
    <property type="entry name" value="PUA-like_sf"/>
</dbReference>
<evidence type="ECO:0000256" key="1">
    <source>
        <dbReference type="ARBA" id="ARBA00004496"/>
    </source>
</evidence>
<reference evidence="15 16" key="1">
    <citation type="submission" date="2023-07" db="EMBL/GenBank/DDBJ databases">
        <title>Sorghum-associated microbial communities from plants grown in Nebraska, USA.</title>
        <authorList>
            <person name="Schachtman D."/>
        </authorList>
    </citation>
    <scope>NUCLEOTIDE SEQUENCE [LARGE SCALE GENOMIC DNA]</scope>
    <source>
        <strain evidence="15 16">BE190</strain>
    </source>
</reference>
<evidence type="ECO:0000256" key="10">
    <source>
        <dbReference type="PROSITE-ProRule" id="PRU01122"/>
    </source>
</evidence>
<evidence type="ECO:0000256" key="11">
    <source>
        <dbReference type="RuleBase" id="RU000591"/>
    </source>
</evidence>
<keyword evidence="3 9" id="KW-0645">Protease</keyword>
<dbReference type="Gene3D" id="3.40.50.300">
    <property type="entry name" value="P-loop containing nucleotide triphosphate hydrolases"/>
    <property type="match status" value="1"/>
</dbReference>
<dbReference type="PRINTS" id="PR00830">
    <property type="entry name" value="ENDOLAPTASE"/>
</dbReference>
<dbReference type="SUPFAM" id="SSF88697">
    <property type="entry name" value="PUA domain-like"/>
    <property type="match status" value="1"/>
</dbReference>